<evidence type="ECO:0008006" key="2">
    <source>
        <dbReference type="Google" id="ProtNLM"/>
    </source>
</evidence>
<reference evidence="1" key="1">
    <citation type="journal article" date="2014" name="Front. Microbiol.">
        <title>High frequency of phylogenetically diverse reductive dehalogenase-homologous genes in deep subseafloor sedimentary metagenomes.</title>
        <authorList>
            <person name="Kawai M."/>
            <person name="Futagami T."/>
            <person name="Toyoda A."/>
            <person name="Takaki Y."/>
            <person name="Nishi S."/>
            <person name="Hori S."/>
            <person name="Arai W."/>
            <person name="Tsubouchi T."/>
            <person name="Morono Y."/>
            <person name="Uchiyama I."/>
            <person name="Ito T."/>
            <person name="Fujiyama A."/>
            <person name="Inagaki F."/>
            <person name="Takami H."/>
        </authorList>
    </citation>
    <scope>NUCLEOTIDE SEQUENCE</scope>
    <source>
        <strain evidence="1">Expedition CK06-06</strain>
    </source>
</reference>
<organism evidence="1">
    <name type="scientific">marine sediment metagenome</name>
    <dbReference type="NCBI Taxonomy" id="412755"/>
    <lineage>
        <taxon>unclassified sequences</taxon>
        <taxon>metagenomes</taxon>
        <taxon>ecological metagenomes</taxon>
    </lineage>
</organism>
<dbReference type="Pfam" id="PF03743">
    <property type="entry name" value="TrbI"/>
    <property type="match status" value="1"/>
</dbReference>
<feature type="non-terminal residue" evidence="1">
    <location>
        <position position="1"/>
    </location>
</feature>
<sequence length="298" mass="31308">SSAADGSPVNDGTGISEDILQLTPQNLGFKASTTPSKNPDTYVPSGTFVRAVMIGGADASAGNTSQNNPTPTLFRIIDPGTLPNHHKSHLKDCVATAAAIGDISSERGQMRLERLSCVGPTGQIIDLPVLGTVFGPEGKNGVRGIPLWREGALLKRAFIAGSLSGLSSGIAQQYTSTALNPYGAVTTVNNSDIFKYGAAQGVSNAMDKLAEYNIRRADQYHPVIQLSAGTIVDIVFLEGFYLDGQKHDEKADTVASPFAMTTSVTTPNTLPPPPPQTLPLTSQQIELLKSQTTQSANS</sequence>
<comment type="caution">
    <text evidence="1">The sequence shown here is derived from an EMBL/GenBank/DDBJ whole genome shotgun (WGS) entry which is preliminary data.</text>
</comment>
<proteinExistence type="predicted"/>
<protein>
    <recommendedName>
        <fullName evidence="2">Conjugal transfer protein TraB</fullName>
    </recommendedName>
</protein>
<evidence type="ECO:0000313" key="1">
    <source>
        <dbReference type="EMBL" id="GAF67735.1"/>
    </source>
</evidence>
<name>X0SVA2_9ZZZZ</name>
<dbReference type="CDD" id="cd16430">
    <property type="entry name" value="TraB"/>
    <property type="match status" value="1"/>
</dbReference>
<dbReference type="AlphaFoldDB" id="X0SVA2"/>
<dbReference type="InterPro" id="IPR005498">
    <property type="entry name" value="T4SS_VirB10/TraB/TrbI"/>
</dbReference>
<gene>
    <name evidence="1" type="ORF">S01H1_09795</name>
</gene>
<accession>X0SVA2</accession>
<dbReference type="EMBL" id="BARS01005007">
    <property type="protein sequence ID" value="GAF67735.1"/>
    <property type="molecule type" value="Genomic_DNA"/>
</dbReference>